<sequence length="179" mass="20955">MKTGILQLLYHNPFTRLDHEYPYTHLTKLFEITGAIGAPEEDEEQIFKRLFPYSLIGKVKDCYLDQPNQLMTNWNRLGEKFLERFFPQSRFLEAKTAISVFSKGGVESLNEAWERYKSMLRKYPSHGFDAITQMHIFRNRLQPQPKLLLDATAGGSLLSKTMQEAVEIIERMERNDHQV</sequence>
<evidence type="ECO:0000313" key="2">
    <source>
        <dbReference type="EMBL" id="CAI8593035.1"/>
    </source>
</evidence>
<feature type="domain" description="Retrotransposon gag" evidence="1">
    <location>
        <begin position="50"/>
        <end position="142"/>
    </location>
</feature>
<dbReference type="EMBL" id="OX451735">
    <property type="protein sequence ID" value="CAI8593035.1"/>
    <property type="molecule type" value="Genomic_DNA"/>
</dbReference>
<dbReference type="Proteomes" id="UP001157006">
    <property type="component" value="Chromosome 1S"/>
</dbReference>
<dbReference type="Pfam" id="PF03732">
    <property type="entry name" value="Retrotrans_gag"/>
    <property type="match status" value="1"/>
</dbReference>
<name>A0AAV0Z3B2_VICFA</name>
<dbReference type="AlphaFoldDB" id="A0AAV0Z3B2"/>
<protein>
    <recommendedName>
        <fullName evidence="1">Retrotransposon gag domain-containing protein</fullName>
    </recommendedName>
</protein>
<evidence type="ECO:0000313" key="3">
    <source>
        <dbReference type="Proteomes" id="UP001157006"/>
    </source>
</evidence>
<keyword evidence="3" id="KW-1185">Reference proteome</keyword>
<dbReference type="InterPro" id="IPR005162">
    <property type="entry name" value="Retrotrans_gag_dom"/>
</dbReference>
<evidence type="ECO:0000259" key="1">
    <source>
        <dbReference type="Pfam" id="PF03732"/>
    </source>
</evidence>
<proteinExistence type="predicted"/>
<organism evidence="2 3">
    <name type="scientific">Vicia faba</name>
    <name type="common">Broad bean</name>
    <name type="synonym">Faba vulgaris</name>
    <dbReference type="NCBI Taxonomy" id="3906"/>
    <lineage>
        <taxon>Eukaryota</taxon>
        <taxon>Viridiplantae</taxon>
        <taxon>Streptophyta</taxon>
        <taxon>Embryophyta</taxon>
        <taxon>Tracheophyta</taxon>
        <taxon>Spermatophyta</taxon>
        <taxon>Magnoliopsida</taxon>
        <taxon>eudicotyledons</taxon>
        <taxon>Gunneridae</taxon>
        <taxon>Pentapetalae</taxon>
        <taxon>rosids</taxon>
        <taxon>fabids</taxon>
        <taxon>Fabales</taxon>
        <taxon>Fabaceae</taxon>
        <taxon>Papilionoideae</taxon>
        <taxon>50 kb inversion clade</taxon>
        <taxon>NPAAA clade</taxon>
        <taxon>Hologalegina</taxon>
        <taxon>IRL clade</taxon>
        <taxon>Fabeae</taxon>
        <taxon>Vicia</taxon>
    </lineage>
</organism>
<dbReference type="PANTHER" id="PTHR33223">
    <property type="entry name" value="CCHC-TYPE DOMAIN-CONTAINING PROTEIN"/>
    <property type="match status" value="1"/>
</dbReference>
<accession>A0AAV0Z3B2</accession>
<gene>
    <name evidence="2" type="ORF">VFH_I071240</name>
</gene>
<reference evidence="2 3" key="1">
    <citation type="submission" date="2023-01" db="EMBL/GenBank/DDBJ databases">
        <authorList>
            <person name="Kreplak J."/>
        </authorList>
    </citation>
    <scope>NUCLEOTIDE SEQUENCE [LARGE SCALE GENOMIC DNA]</scope>
</reference>
<dbReference type="PANTHER" id="PTHR33223:SF11">
    <property type="entry name" value="ELEMENT PROTEIN, PUTATIVE-RELATED"/>
    <property type="match status" value="1"/>
</dbReference>